<dbReference type="RefSeq" id="WP_380693680.1">
    <property type="nucleotide sequence ID" value="NZ_JBHRYR010000002.1"/>
</dbReference>
<feature type="domain" description="Metallo-beta-lactamase" evidence="1">
    <location>
        <begin position="15"/>
        <end position="191"/>
    </location>
</feature>
<reference evidence="3" key="1">
    <citation type="journal article" date="2019" name="Int. J. Syst. Evol. Microbiol.">
        <title>The Global Catalogue of Microorganisms (GCM) 10K type strain sequencing project: providing services to taxonomists for standard genome sequencing and annotation.</title>
        <authorList>
            <consortium name="The Broad Institute Genomics Platform"/>
            <consortium name="The Broad Institute Genome Sequencing Center for Infectious Disease"/>
            <person name="Wu L."/>
            <person name="Ma J."/>
        </authorList>
    </citation>
    <scope>NUCLEOTIDE SEQUENCE [LARGE SCALE GENOMIC DNA]</scope>
    <source>
        <strain evidence="3">IBRC 10765</strain>
    </source>
</reference>
<dbReference type="SUPFAM" id="SSF56281">
    <property type="entry name" value="Metallo-hydrolase/oxidoreductase"/>
    <property type="match status" value="1"/>
</dbReference>
<evidence type="ECO:0000313" key="2">
    <source>
        <dbReference type="EMBL" id="MFC3852020.1"/>
    </source>
</evidence>
<dbReference type="InterPro" id="IPR001279">
    <property type="entry name" value="Metallo-B-lactamas"/>
</dbReference>
<proteinExistence type="predicted"/>
<accession>A0ABV7ZUY1</accession>
<name>A0ABV7ZUY1_9GAMM</name>
<gene>
    <name evidence="2" type="ORF">ACFOOG_04150</name>
</gene>
<organism evidence="2 3">
    <name type="scientific">Saccharospirillum mangrovi</name>
    <dbReference type="NCBI Taxonomy" id="2161747"/>
    <lineage>
        <taxon>Bacteria</taxon>
        <taxon>Pseudomonadati</taxon>
        <taxon>Pseudomonadota</taxon>
        <taxon>Gammaproteobacteria</taxon>
        <taxon>Oceanospirillales</taxon>
        <taxon>Saccharospirillaceae</taxon>
        <taxon>Saccharospirillum</taxon>
    </lineage>
</organism>
<evidence type="ECO:0000313" key="3">
    <source>
        <dbReference type="Proteomes" id="UP001595617"/>
    </source>
</evidence>
<protein>
    <submittedName>
        <fullName evidence="2">MBL fold metallo-hydrolase</fullName>
    </submittedName>
</protein>
<dbReference type="EMBL" id="JBHRYR010000002">
    <property type="protein sequence ID" value="MFC3852020.1"/>
    <property type="molecule type" value="Genomic_DNA"/>
</dbReference>
<comment type="caution">
    <text evidence="2">The sequence shown here is derived from an EMBL/GenBank/DDBJ whole genome shotgun (WGS) entry which is preliminary data.</text>
</comment>
<evidence type="ECO:0000259" key="1">
    <source>
        <dbReference type="SMART" id="SM00849"/>
    </source>
</evidence>
<dbReference type="Pfam" id="PF12706">
    <property type="entry name" value="Lactamase_B_2"/>
    <property type="match status" value="1"/>
</dbReference>
<dbReference type="InterPro" id="IPR050698">
    <property type="entry name" value="MBL"/>
</dbReference>
<dbReference type="Proteomes" id="UP001595617">
    <property type="component" value="Unassembled WGS sequence"/>
</dbReference>
<sequence>MNTRINVLSGFGSKAAAAILIEIEITSTSKKRFLLDAGGSLEDCAHKGWEFPKDLDAIIITHDHQDHAGGLLDLSDNDQVPVYATPYVISKIHKHLNFRTLPNKGTIDICGITVTTGNNGHSYGGVWLHLGIGGGIFYSGDFSLESELYNFCLPPKSEVALLDASYGLYETSQQSNKERLLKSLSNQKPNLLPVPQTGRALEMAYWFSCVNLDNWVLGDDCLNPSDVYFGDPSLVSSLAYLNMSLMRTRSFNDDASIILCGDPDGFGGDSARLLTHKEKYNILYTGHLPEHARNAVSSSLATFVRWNVHPRTEDLKKLVKYLNCKYAIPLFHNLEPISEWKKQIGDCIYNANTLDFTHETRT</sequence>
<keyword evidence="3" id="KW-1185">Reference proteome</keyword>
<dbReference type="PANTHER" id="PTHR11203:SF37">
    <property type="entry name" value="INTEGRATOR COMPLEX SUBUNIT 11"/>
    <property type="match status" value="1"/>
</dbReference>
<dbReference type="InterPro" id="IPR036866">
    <property type="entry name" value="RibonucZ/Hydroxyglut_hydro"/>
</dbReference>
<dbReference type="PANTHER" id="PTHR11203">
    <property type="entry name" value="CLEAVAGE AND POLYADENYLATION SPECIFICITY FACTOR FAMILY MEMBER"/>
    <property type="match status" value="1"/>
</dbReference>
<dbReference type="SMART" id="SM00849">
    <property type="entry name" value="Lactamase_B"/>
    <property type="match status" value="1"/>
</dbReference>
<dbReference type="Gene3D" id="3.60.15.10">
    <property type="entry name" value="Ribonuclease Z/Hydroxyacylglutathione hydrolase-like"/>
    <property type="match status" value="1"/>
</dbReference>